<evidence type="ECO:0000313" key="2">
    <source>
        <dbReference type="EMBL" id="BBL70329.1"/>
    </source>
</evidence>
<evidence type="ECO:0000313" key="3">
    <source>
        <dbReference type="Proteomes" id="UP000824988"/>
    </source>
</evidence>
<accession>A0A8D4VN82</accession>
<gene>
    <name evidence="2" type="ORF">MoryE10_09350</name>
</gene>
<evidence type="ECO:0000256" key="1">
    <source>
        <dbReference type="SAM" id="MobiDB-lite"/>
    </source>
</evidence>
<protein>
    <submittedName>
        <fullName evidence="2">Uncharacterized protein</fullName>
    </submittedName>
</protein>
<dbReference type="EMBL" id="AP019782">
    <property type="protein sequence ID" value="BBL70329.1"/>
    <property type="molecule type" value="Genomic_DNA"/>
</dbReference>
<organism evidence="2 3">
    <name type="scientific">Methylogaea oryzae</name>
    <dbReference type="NCBI Taxonomy" id="1295382"/>
    <lineage>
        <taxon>Bacteria</taxon>
        <taxon>Pseudomonadati</taxon>
        <taxon>Pseudomonadota</taxon>
        <taxon>Gammaproteobacteria</taxon>
        <taxon>Methylococcales</taxon>
        <taxon>Methylococcaceae</taxon>
        <taxon>Methylogaea</taxon>
    </lineage>
</organism>
<reference evidence="2" key="1">
    <citation type="submission" date="2019-06" db="EMBL/GenBank/DDBJ databases">
        <title>Complete genome sequence of Methylogaea oryzae strain JCM16910.</title>
        <authorList>
            <person name="Asakawa S."/>
        </authorList>
    </citation>
    <scope>NUCLEOTIDE SEQUENCE</scope>
    <source>
        <strain evidence="2">E10</strain>
    </source>
</reference>
<name>A0A8D4VN82_9GAMM</name>
<sequence length="79" mass="8322">MAKKDTQQTRFVRLDAPGVIACGTYRAGQVYEVDAAEGARLIDCKGFVEVEPPPAVPDEHSEEASMSDLPSSGDPAGGE</sequence>
<dbReference type="RefSeq" id="WP_054774685.1">
    <property type="nucleotide sequence ID" value="NZ_AP019782.1"/>
</dbReference>
<proteinExistence type="predicted"/>
<dbReference type="KEGG" id="moz:MoryE10_09350"/>
<feature type="region of interest" description="Disordered" evidence="1">
    <location>
        <begin position="51"/>
        <end position="79"/>
    </location>
</feature>
<dbReference type="AlphaFoldDB" id="A0A8D4VN82"/>
<dbReference type="Proteomes" id="UP000824988">
    <property type="component" value="Chromosome"/>
</dbReference>
<keyword evidence="3" id="KW-1185">Reference proteome</keyword>